<dbReference type="EMBL" id="CP021255">
    <property type="protein sequence ID" value="AVD72234.1"/>
    <property type="molecule type" value="Genomic_DNA"/>
</dbReference>
<keyword evidence="3" id="KW-0328">Glycosyltransferase</keyword>
<organism evidence="6 7">
    <name type="scientific">Desulfobulbus oralis</name>
    <dbReference type="NCBI Taxonomy" id="1986146"/>
    <lineage>
        <taxon>Bacteria</taxon>
        <taxon>Pseudomonadati</taxon>
        <taxon>Thermodesulfobacteriota</taxon>
        <taxon>Desulfobulbia</taxon>
        <taxon>Desulfobulbales</taxon>
        <taxon>Desulfobulbaceae</taxon>
        <taxon>Desulfobulbus</taxon>
    </lineage>
</organism>
<dbReference type="EC" id="2.4.1.21" evidence="2"/>
<feature type="domain" description="Starch synthase catalytic" evidence="5">
    <location>
        <begin position="11"/>
        <end position="271"/>
    </location>
</feature>
<sequence length="546" mass="60538">MTEKTVCAPKNVWMVTREYEGIAGAGGVKDVCRQLAETLVQDAHCSVSVVLPRYGFIDAAGLGFRLAAIGDRSGRIGARRYTPLFEVDMNYSGEERREPVAVWQGELGGVRLYLLEADRYATKRGVYTYTEEDEQEVEWQHRGRGHLDYFAMNVLLQKAALDVMMFLGERPDLIHCHDGHAAILPAIMKENGGYRSYFSRTGAVVTIHNAGQGYHQEVNDLDFAHAITGLPRRVIDDSLLNGSFDPFLAASGYSVLNTVSGNYAVELQQSQEDGRTGWLGHTLSARGIALFGITNGIDPASFDPSRPEILHLPHGFNIRKHELSGKRACKEAMLHQLSSVRIWERVRQYGVLSGPGTMPLFTFVGRLTAQKGVDILLEALFEFLRDEAPLQALVFGAGESGLERQLERLSESERGWGRLCFLKGYDPAVANQVYAAGDFFLIPSRYEPCGLTDYIAQLLGNLPIVHRVGGLVKVLDGETGFSYIDNSADSLAGAMRRAMGVYAGGPEAVTRMQVAAVECIDREHTWKTVMGAYVQLYRESMRRWQD</sequence>
<evidence type="ECO:0000256" key="2">
    <source>
        <dbReference type="ARBA" id="ARBA00012588"/>
    </source>
</evidence>
<dbReference type="InterPro" id="IPR013534">
    <property type="entry name" value="Starch_synth_cat_dom"/>
</dbReference>
<dbReference type="KEGG" id="deo:CAY53_04610"/>
<evidence type="ECO:0000256" key="4">
    <source>
        <dbReference type="ARBA" id="ARBA00022679"/>
    </source>
</evidence>
<evidence type="ECO:0000259" key="5">
    <source>
        <dbReference type="Pfam" id="PF08323"/>
    </source>
</evidence>
<evidence type="ECO:0000313" key="6">
    <source>
        <dbReference type="EMBL" id="AVD72234.1"/>
    </source>
</evidence>
<dbReference type="RefSeq" id="WP_104937439.1">
    <property type="nucleotide sequence ID" value="NZ_CP021255.1"/>
</dbReference>
<accession>A0A2L1GRJ0</accession>
<dbReference type="PANTHER" id="PTHR45825">
    <property type="entry name" value="GRANULE-BOUND STARCH SYNTHASE 1, CHLOROPLASTIC/AMYLOPLASTIC"/>
    <property type="match status" value="1"/>
</dbReference>
<dbReference type="Pfam" id="PF08323">
    <property type="entry name" value="Glyco_transf_5"/>
    <property type="match status" value="1"/>
</dbReference>
<name>A0A2L1GRJ0_9BACT</name>
<dbReference type="SUPFAM" id="SSF53756">
    <property type="entry name" value="UDP-Glycosyltransferase/glycogen phosphorylase"/>
    <property type="match status" value="1"/>
</dbReference>
<keyword evidence="7" id="KW-1185">Reference proteome</keyword>
<dbReference type="Pfam" id="PF13692">
    <property type="entry name" value="Glyco_trans_1_4"/>
    <property type="match status" value="1"/>
</dbReference>
<protein>
    <recommendedName>
        <fullName evidence="2">starch synthase</fullName>
        <ecNumber evidence="2">2.4.1.21</ecNumber>
    </recommendedName>
</protein>
<proteinExistence type="predicted"/>
<comment type="catalytic activity">
    <reaction evidence="1">
        <text>[(1-&gt;4)-alpha-D-glucosyl](n) + ADP-alpha-D-glucose = [(1-&gt;4)-alpha-D-glucosyl](n+1) + ADP + H(+)</text>
        <dbReference type="Rhea" id="RHEA:18189"/>
        <dbReference type="Rhea" id="RHEA-COMP:9584"/>
        <dbReference type="Rhea" id="RHEA-COMP:9587"/>
        <dbReference type="ChEBI" id="CHEBI:15378"/>
        <dbReference type="ChEBI" id="CHEBI:15444"/>
        <dbReference type="ChEBI" id="CHEBI:57498"/>
        <dbReference type="ChEBI" id="CHEBI:456216"/>
        <dbReference type="EC" id="2.4.1.21"/>
    </reaction>
</comment>
<dbReference type="AlphaFoldDB" id="A0A2L1GRJ0"/>
<gene>
    <name evidence="6" type="ORF">CAY53_04610</name>
</gene>
<reference evidence="6 7" key="1">
    <citation type="journal article" date="2018" name="MBio">
        <title>Insights into the evolution of host association through the isolation and characterization of a novel human periodontal pathobiont, Desulfobulbus oralis.</title>
        <authorList>
            <person name="Cross K.L."/>
            <person name="Chirania P."/>
            <person name="Xiong W."/>
            <person name="Beall C.J."/>
            <person name="Elkins J.G."/>
            <person name="Giannone R.J."/>
            <person name="Griffen A.L."/>
            <person name="Guss A.M."/>
            <person name="Hettich R.L."/>
            <person name="Joshi S.S."/>
            <person name="Mokrzan E.M."/>
            <person name="Martin R.K."/>
            <person name="Zhulin I.B."/>
            <person name="Leys E.J."/>
            <person name="Podar M."/>
        </authorList>
    </citation>
    <scope>NUCLEOTIDE SEQUENCE [LARGE SCALE GENOMIC DNA]</scope>
    <source>
        <strain evidence="6 7">ORNL</strain>
    </source>
</reference>
<dbReference type="Proteomes" id="UP000239867">
    <property type="component" value="Chromosome"/>
</dbReference>
<keyword evidence="4" id="KW-0808">Transferase</keyword>
<dbReference type="Gene3D" id="3.40.50.2000">
    <property type="entry name" value="Glycogen Phosphorylase B"/>
    <property type="match status" value="2"/>
</dbReference>
<dbReference type="GO" id="GO:0009011">
    <property type="term" value="F:alpha-1,4-glucan glucosyltransferase (ADP-glucose donor) activity"/>
    <property type="evidence" value="ECO:0007669"/>
    <property type="project" value="UniProtKB-EC"/>
</dbReference>
<evidence type="ECO:0000256" key="1">
    <source>
        <dbReference type="ARBA" id="ARBA00001478"/>
    </source>
</evidence>
<evidence type="ECO:0000313" key="7">
    <source>
        <dbReference type="Proteomes" id="UP000239867"/>
    </source>
</evidence>
<evidence type="ECO:0000256" key="3">
    <source>
        <dbReference type="ARBA" id="ARBA00022676"/>
    </source>
</evidence>
<dbReference type="OrthoDB" id="9808590at2"/>
<dbReference type="PANTHER" id="PTHR45825:SF11">
    <property type="entry name" value="ALPHA AMYLASE DOMAIN-CONTAINING PROTEIN"/>
    <property type="match status" value="1"/>
</dbReference>